<organism evidence="1 2">
    <name type="scientific">Drosophila ananassae</name>
    <name type="common">Fruit fly</name>
    <dbReference type="NCBI Taxonomy" id="7217"/>
    <lineage>
        <taxon>Eukaryota</taxon>
        <taxon>Metazoa</taxon>
        <taxon>Ecdysozoa</taxon>
        <taxon>Arthropoda</taxon>
        <taxon>Hexapoda</taxon>
        <taxon>Insecta</taxon>
        <taxon>Pterygota</taxon>
        <taxon>Neoptera</taxon>
        <taxon>Endopterygota</taxon>
        <taxon>Diptera</taxon>
        <taxon>Brachycera</taxon>
        <taxon>Muscomorpha</taxon>
        <taxon>Ephydroidea</taxon>
        <taxon>Drosophilidae</taxon>
        <taxon>Drosophila</taxon>
        <taxon>Sophophora</taxon>
    </lineage>
</organism>
<reference evidence="1 2" key="1">
    <citation type="journal article" date="2007" name="Nature">
        <title>Evolution of genes and genomes on the Drosophila phylogeny.</title>
        <authorList>
            <consortium name="Drosophila 12 Genomes Consortium"/>
            <person name="Clark A.G."/>
            <person name="Eisen M.B."/>
            <person name="Smith D.R."/>
            <person name="Bergman C.M."/>
            <person name="Oliver B."/>
            <person name="Markow T.A."/>
            <person name="Kaufman T.C."/>
            <person name="Kellis M."/>
            <person name="Gelbart W."/>
            <person name="Iyer V.N."/>
            <person name="Pollard D.A."/>
            <person name="Sackton T.B."/>
            <person name="Larracuente A.M."/>
            <person name="Singh N.D."/>
            <person name="Abad J.P."/>
            <person name="Abt D.N."/>
            <person name="Adryan B."/>
            <person name="Aguade M."/>
            <person name="Akashi H."/>
            <person name="Anderson W.W."/>
            <person name="Aquadro C.F."/>
            <person name="Ardell D.H."/>
            <person name="Arguello R."/>
            <person name="Artieri C.G."/>
            <person name="Barbash D.A."/>
            <person name="Barker D."/>
            <person name="Barsanti P."/>
            <person name="Batterham P."/>
            <person name="Batzoglou S."/>
            <person name="Begun D."/>
            <person name="Bhutkar A."/>
            <person name="Blanco E."/>
            <person name="Bosak S.A."/>
            <person name="Bradley R.K."/>
            <person name="Brand A.D."/>
            <person name="Brent M.R."/>
            <person name="Brooks A.N."/>
            <person name="Brown R.H."/>
            <person name="Butlin R.K."/>
            <person name="Caggese C."/>
            <person name="Calvi B.R."/>
            <person name="Bernardo de Carvalho A."/>
            <person name="Caspi A."/>
            <person name="Castrezana S."/>
            <person name="Celniker S.E."/>
            <person name="Chang J.L."/>
            <person name="Chapple C."/>
            <person name="Chatterji S."/>
            <person name="Chinwalla A."/>
            <person name="Civetta A."/>
            <person name="Clifton S.W."/>
            <person name="Comeron J.M."/>
            <person name="Costello J.C."/>
            <person name="Coyne J.A."/>
            <person name="Daub J."/>
            <person name="David R.G."/>
            <person name="Delcher A.L."/>
            <person name="Delehaunty K."/>
            <person name="Do C.B."/>
            <person name="Ebling H."/>
            <person name="Edwards K."/>
            <person name="Eickbush T."/>
            <person name="Evans J.D."/>
            <person name="Filipski A."/>
            <person name="Findeiss S."/>
            <person name="Freyhult E."/>
            <person name="Fulton L."/>
            <person name="Fulton R."/>
            <person name="Garcia A.C."/>
            <person name="Gardiner A."/>
            <person name="Garfield D.A."/>
            <person name="Garvin B.E."/>
            <person name="Gibson G."/>
            <person name="Gilbert D."/>
            <person name="Gnerre S."/>
            <person name="Godfrey J."/>
            <person name="Good R."/>
            <person name="Gotea V."/>
            <person name="Gravely B."/>
            <person name="Greenberg A.J."/>
            <person name="Griffiths-Jones S."/>
            <person name="Gross S."/>
            <person name="Guigo R."/>
            <person name="Gustafson E.A."/>
            <person name="Haerty W."/>
            <person name="Hahn M.W."/>
            <person name="Halligan D.L."/>
            <person name="Halpern A.L."/>
            <person name="Halter G.M."/>
            <person name="Han M.V."/>
            <person name="Heger A."/>
            <person name="Hillier L."/>
            <person name="Hinrichs A.S."/>
            <person name="Holmes I."/>
            <person name="Hoskins R.A."/>
            <person name="Hubisz M.J."/>
            <person name="Hultmark D."/>
            <person name="Huntley M.A."/>
            <person name="Jaffe D.B."/>
            <person name="Jagadeeshan S."/>
            <person name="Jeck W.R."/>
            <person name="Johnson J."/>
            <person name="Jones C.D."/>
            <person name="Jordan W.C."/>
            <person name="Karpen G.H."/>
            <person name="Kataoka E."/>
            <person name="Keightley P.D."/>
            <person name="Kheradpour P."/>
            <person name="Kirkness E.F."/>
            <person name="Koerich L.B."/>
            <person name="Kristiansen K."/>
            <person name="Kudrna D."/>
            <person name="Kulathinal R.J."/>
            <person name="Kumar S."/>
            <person name="Kwok R."/>
            <person name="Lander E."/>
            <person name="Langley C.H."/>
            <person name="Lapoint R."/>
            <person name="Lazzaro B.P."/>
            <person name="Lee S.J."/>
            <person name="Levesque L."/>
            <person name="Li R."/>
            <person name="Lin C.F."/>
            <person name="Lin M.F."/>
            <person name="Lindblad-Toh K."/>
            <person name="Llopart A."/>
            <person name="Long M."/>
            <person name="Low L."/>
            <person name="Lozovsky E."/>
            <person name="Lu J."/>
            <person name="Luo M."/>
            <person name="Machado C.A."/>
            <person name="Makalowski W."/>
            <person name="Marzo M."/>
            <person name="Matsuda M."/>
            <person name="Matzkin L."/>
            <person name="McAllister B."/>
            <person name="McBride C.S."/>
            <person name="McKernan B."/>
            <person name="McKernan K."/>
            <person name="Mendez-Lago M."/>
            <person name="Minx P."/>
            <person name="Mollenhauer M.U."/>
            <person name="Montooth K."/>
            <person name="Mount S.M."/>
            <person name="Mu X."/>
            <person name="Myers E."/>
            <person name="Negre B."/>
            <person name="Newfeld S."/>
            <person name="Nielsen R."/>
            <person name="Noor M.A."/>
            <person name="O'Grady P."/>
            <person name="Pachter L."/>
            <person name="Papaceit M."/>
            <person name="Parisi M.J."/>
            <person name="Parisi M."/>
            <person name="Parts L."/>
            <person name="Pedersen J.S."/>
            <person name="Pesole G."/>
            <person name="Phillippy A.M."/>
            <person name="Ponting C.P."/>
            <person name="Pop M."/>
            <person name="Porcelli D."/>
            <person name="Powell J.R."/>
            <person name="Prohaska S."/>
            <person name="Pruitt K."/>
            <person name="Puig M."/>
            <person name="Quesneville H."/>
            <person name="Ram K.R."/>
            <person name="Rand D."/>
            <person name="Rasmussen M.D."/>
            <person name="Reed L.K."/>
            <person name="Reenan R."/>
            <person name="Reily A."/>
            <person name="Remington K.A."/>
            <person name="Rieger T.T."/>
            <person name="Ritchie M.G."/>
            <person name="Robin C."/>
            <person name="Rogers Y.H."/>
            <person name="Rohde C."/>
            <person name="Rozas J."/>
            <person name="Rubenfield M.J."/>
            <person name="Ruiz A."/>
            <person name="Russo S."/>
            <person name="Salzberg S.L."/>
            <person name="Sanchez-Gracia A."/>
            <person name="Saranga D.J."/>
            <person name="Sato H."/>
            <person name="Schaeffer S.W."/>
            <person name="Schatz M.C."/>
            <person name="Schlenke T."/>
            <person name="Schwartz R."/>
            <person name="Segarra C."/>
            <person name="Singh R.S."/>
            <person name="Sirot L."/>
            <person name="Sirota M."/>
            <person name="Sisneros N.B."/>
            <person name="Smith C.D."/>
            <person name="Smith T.F."/>
            <person name="Spieth J."/>
            <person name="Stage D.E."/>
            <person name="Stark A."/>
            <person name="Stephan W."/>
            <person name="Strausberg R.L."/>
            <person name="Strempel S."/>
            <person name="Sturgill D."/>
            <person name="Sutton G."/>
            <person name="Sutton G.G."/>
            <person name="Tao W."/>
            <person name="Teichmann S."/>
            <person name="Tobari Y.N."/>
            <person name="Tomimura Y."/>
            <person name="Tsolas J.M."/>
            <person name="Valente V.L."/>
            <person name="Venter E."/>
            <person name="Venter J.C."/>
            <person name="Vicario S."/>
            <person name="Vieira F.G."/>
            <person name="Vilella A.J."/>
            <person name="Villasante A."/>
            <person name="Walenz B."/>
            <person name="Wang J."/>
            <person name="Wasserman M."/>
            <person name="Watts T."/>
            <person name="Wilson D."/>
            <person name="Wilson R.K."/>
            <person name="Wing R.A."/>
            <person name="Wolfner M.F."/>
            <person name="Wong A."/>
            <person name="Wong G.K."/>
            <person name="Wu C.I."/>
            <person name="Wu G."/>
            <person name="Yamamoto D."/>
            <person name="Yang H.P."/>
            <person name="Yang S.P."/>
            <person name="Yorke J.A."/>
            <person name="Yoshida K."/>
            <person name="Zdobnov E."/>
            <person name="Zhang P."/>
            <person name="Zhang Y."/>
            <person name="Zimin A.V."/>
            <person name="Baldwin J."/>
            <person name="Abdouelleil A."/>
            <person name="Abdulkadir J."/>
            <person name="Abebe A."/>
            <person name="Abera B."/>
            <person name="Abreu J."/>
            <person name="Acer S.C."/>
            <person name="Aftuck L."/>
            <person name="Alexander A."/>
            <person name="An P."/>
            <person name="Anderson E."/>
            <person name="Anderson S."/>
            <person name="Arachi H."/>
            <person name="Azer M."/>
            <person name="Bachantsang P."/>
            <person name="Barry A."/>
            <person name="Bayul T."/>
            <person name="Berlin A."/>
            <person name="Bessette D."/>
            <person name="Bloom T."/>
            <person name="Blye J."/>
            <person name="Boguslavskiy L."/>
            <person name="Bonnet C."/>
            <person name="Boukhgalter B."/>
            <person name="Bourzgui I."/>
            <person name="Brown A."/>
            <person name="Cahill P."/>
            <person name="Channer S."/>
            <person name="Cheshatsang Y."/>
            <person name="Chuda L."/>
            <person name="Citroen M."/>
            <person name="Collymore A."/>
            <person name="Cooke P."/>
            <person name="Costello M."/>
            <person name="D'Aco K."/>
            <person name="Daza R."/>
            <person name="De Haan G."/>
            <person name="DeGray S."/>
            <person name="DeMaso C."/>
            <person name="Dhargay N."/>
            <person name="Dooley K."/>
            <person name="Dooley E."/>
            <person name="Doricent M."/>
            <person name="Dorje P."/>
            <person name="Dorjee K."/>
            <person name="Dupes A."/>
            <person name="Elong R."/>
            <person name="Falk J."/>
            <person name="Farina A."/>
            <person name="Faro S."/>
            <person name="Ferguson D."/>
            <person name="Fisher S."/>
            <person name="Foley C.D."/>
            <person name="Franke A."/>
            <person name="Friedrich D."/>
            <person name="Gadbois L."/>
            <person name="Gearin G."/>
            <person name="Gearin C.R."/>
            <person name="Giannoukos G."/>
            <person name="Goode T."/>
            <person name="Graham J."/>
            <person name="Grandbois E."/>
            <person name="Grewal S."/>
            <person name="Gyaltsen K."/>
            <person name="Hafez N."/>
            <person name="Hagos B."/>
            <person name="Hall J."/>
            <person name="Henson C."/>
            <person name="Hollinger A."/>
            <person name="Honan T."/>
            <person name="Huard M.D."/>
            <person name="Hughes L."/>
            <person name="Hurhula B."/>
            <person name="Husby M.E."/>
            <person name="Kamat A."/>
            <person name="Kanga B."/>
            <person name="Kashin S."/>
            <person name="Khazanovich D."/>
            <person name="Kisner P."/>
            <person name="Lance K."/>
            <person name="Lara M."/>
            <person name="Lee W."/>
            <person name="Lennon N."/>
            <person name="Letendre F."/>
            <person name="LeVine R."/>
            <person name="Lipovsky A."/>
            <person name="Liu X."/>
            <person name="Liu J."/>
            <person name="Liu S."/>
            <person name="Lokyitsang T."/>
            <person name="Lokyitsang Y."/>
            <person name="Lubonja R."/>
            <person name="Lui A."/>
            <person name="MacDonald P."/>
            <person name="Magnisalis V."/>
            <person name="Maru K."/>
            <person name="Matthews C."/>
            <person name="McCusker W."/>
            <person name="McDonough S."/>
            <person name="Mehta T."/>
            <person name="Meldrim J."/>
            <person name="Meneus L."/>
            <person name="Mihai O."/>
            <person name="Mihalev A."/>
            <person name="Mihova T."/>
            <person name="Mittelman R."/>
            <person name="Mlenga V."/>
            <person name="Montmayeur A."/>
            <person name="Mulrain L."/>
            <person name="Navidi A."/>
            <person name="Naylor J."/>
            <person name="Negash T."/>
            <person name="Nguyen T."/>
            <person name="Nguyen N."/>
            <person name="Nicol R."/>
            <person name="Norbu C."/>
            <person name="Norbu N."/>
            <person name="Novod N."/>
            <person name="O'Neill B."/>
            <person name="Osman S."/>
            <person name="Markiewicz E."/>
            <person name="Oyono O.L."/>
            <person name="Patti C."/>
            <person name="Phunkhang P."/>
            <person name="Pierre F."/>
            <person name="Priest M."/>
            <person name="Raghuraman S."/>
            <person name="Rege F."/>
            <person name="Reyes R."/>
            <person name="Rise C."/>
            <person name="Rogov P."/>
            <person name="Ross K."/>
            <person name="Ryan E."/>
            <person name="Settipalli S."/>
            <person name="Shea T."/>
            <person name="Sherpa N."/>
            <person name="Shi L."/>
            <person name="Shih D."/>
            <person name="Sparrow T."/>
            <person name="Spaulding J."/>
            <person name="Stalker J."/>
            <person name="Stange-Thomann N."/>
            <person name="Stavropoulos S."/>
            <person name="Stone C."/>
            <person name="Strader C."/>
            <person name="Tesfaye S."/>
            <person name="Thomson T."/>
            <person name="Thoulutsang Y."/>
            <person name="Thoulutsang D."/>
            <person name="Topham K."/>
            <person name="Topping I."/>
            <person name="Tsamla T."/>
            <person name="Vassiliev H."/>
            <person name="Vo A."/>
            <person name="Wangchuk T."/>
            <person name="Wangdi T."/>
            <person name="Weiand M."/>
            <person name="Wilkinson J."/>
            <person name="Wilson A."/>
            <person name="Yadav S."/>
            <person name="Young G."/>
            <person name="Yu Q."/>
            <person name="Zembek L."/>
            <person name="Zhong D."/>
            <person name="Zimmer A."/>
            <person name="Zwirko Z."/>
            <person name="Jaffe D.B."/>
            <person name="Alvarez P."/>
            <person name="Brockman W."/>
            <person name="Butler J."/>
            <person name="Chin C."/>
            <person name="Gnerre S."/>
            <person name="Grabherr M."/>
            <person name="Kleber M."/>
            <person name="Mauceli E."/>
            <person name="MacCallum I."/>
        </authorList>
    </citation>
    <scope>NUCLEOTIDE SEQUENCE [LARGE SCALE GENOMIC DNA]</scope>
    <source>
        <strain evidence="2">Tucson 14024-0371.13</strain>
    </source>
</reference>
<dbReference type="OrthoDB" id="10433914at2759"/>
<gene>
    <name evidence="1" type="primary">Dana\GF24676</name>
    <name evidence="1" type="synonym">dana_GLEANR_938</name>
    <name evidence="1" type="ORF">GF24676</name>
</gene>
<name>B3MUF6_DROAN</name>
<keyword evidence="2" id="KW-1185">Reference proteome</keyword>
<evidence type="ECO:0000313" key="2">
    <source>
        <dbReference type="Proteomes" id="UP000007801"/>
    </source>
</evidence>
<sequence length="231" mass="25945">MEKRKLDLEQGKVNMSSNLNFIIEGDEPFFIAFDEFHMKHIKNAPESFHGWKIFAIAASNLNGHLQIIHLKTMSSGMGKLGSVAIKDSVEEVVNLINNLRLKNKLAGAVADKCPSNQEAIAFLQQKQVPVLYDLHHFCGTLLRLGHLLSLEAFVRNVFQVYPERSTILKWLNSNHFERVGALLVSKTHVGMEEGFLKDSSKTLADPQKAIQFVATLATIIVQLMHKNLKNS</sequence>
<proteinExistence type="predicted"/>
<dbReference type="EMBL" id="CH902624">
    <property type="protein sequence ID" value="EDV33485.2"/>
    <property type="molecule type" value="Genomic_DNA"/>
</dbReference>
<accession>B3MUF6</accession>
<evidence type="ECO:0000313" key="1">
    <source>
        <dbReference type="EMBL" id="EDV33485.2"/>
    </source>
</evidence>
<dbReference type="AlphaFoldDB" id="B3MUF6"/>
<dbReference type="InParanoid" id="B3MUF6"/>
<dbReference type="Proteomes" id="UP000007801">
    <property type="component" value="Unassembled WGS sequence"/>
</dbReference>
<protein>
    <submittedName>
        <fullName evidence="1">Uncharacterized protein</fullName>
    </submittedName>
</protein>
<dbReference type="HOGENOM" id="CLU_1422848_0_0_1"/>